<dbReference type="InterPro" id="IPR000073">
    <property type="entry name" value="AB_hydrolase_1"/>
</dbReference>
<reference evidence="2 3" key="3">
    <citation type="journal article" date="2017" name="Mol. Plant Pathol.">
        <title>A gapless genome sequence of the fungus Botrytis cinerea.</title>
        <authorList>
            <person name="Van Kan J.A."/>
            <person name="Stassen J.H."/>
            <person name="Mosbach A."/>
            <person name="Van Der Lee T.A."/>
            <person name="Faino L."/>
            <person name="Farmer A.D."/>
            <person name="Papasotiriou D.G."/>
            <person name="Zhou S."/>
            <person name="Seidl M.F."/>
            <person name="Cottam E."/>
            <person name="Edel D."/>
            <person name="Hahn M."/>
            <person name="Schwartz D.C."/>
            <person name="Dietrich R.A."/>
            <person name="Widdison S."/>
            <person name="Scalliet G."/>
        </authorList>
    </citation>
    <scope>NUCLEOTIDE SEQUENCE [LARGE SCALE GENOMIC DNA]</scope>
    <source>
        <strain evidence="2 3">B05.10</strain>
    </source>
</reference>
<sequence length="324" mass="35702">MTSKFITNDGVSIAYSDTDSQNEKGLECLILLHGFTGSKDVWQKNITALRKAYRVIVPDLRGHGDSQKPKHGYHVSRLAMDLHELTQHIITSSAASPKGTRVDKKFLAIGGSLGCAILWSYAELFGTSLFRKMMFVDQSPLQNSSLDGWDSRFCNRGMNSPWAIASLQKTLELAPEMAHHGTIAACLGYRYAPLEAEVGLRAQKDMDDDEAFFLGEALKGDGRWLGKLMEDHTAKDWRDSLRACFGPESGSETEVLVVGSSRSGCFPAEGVMKIVEFINEGLEAGGESKEGKARGVVVDWGGHWCYWEDPEKFNNLALEFLGGN</sequence>
<feature type="domain" description="AB hydrolase-1" evidence="1">
    <location>
        <begin position="29"/>
        <end position="141"/>
    </location>
</feature>
<dbReference type="Proteomes" id="UP000001798">
    <property type="component" value="Chromosome 16"/>
</dbReference>
<organism evidence="2 3">
    <name type="scientific">Botryotinia fuckeliana (strain B05.10)</name>
    <name type="common">Noble rot fungus</name>
    <name type="synonym">Botrytis cinerea</name>
    <dbReference type="NCBI Taxonomy" id="332648"/>
    <lineage>
        <taxon>Eukaryota</taxon>
        <taxon>Fungi</taxon>
        <taxon>Dikarya</taxon>
        <taxon>Ascomycota</taxon>
        <taxon>Pezizomycotina</taxon>
        <taxon>Leotiomycetes</taxon>
        <taxon>Helotiales</taxon>
        <taxon>Sclerotiniaceae</taxon>
        <taxon>Botrytis</taxon>
    </lineage>
</organism>
<dbReference type="GeneID" id="5431269"/>
<dbReference type="GO" id="GO:0047372">
    <property type="term" value="F:monoacylglycerol lipase activity"/>
    <property type="evidence" value="ECO:0007669"/>
    <property type="project" value="TreeGrafter"/>
</dbReference>
<dbReference type="PANTHER" id="PTHR43798">
    <property type="entry name" value="MONOACYLGLYCEROL LIPASE"/>
    <property type="match status" value="1"/>
</dbReference>
<gene>
    <name evidence="2" type="ORF">BCIN_16g03450</name>
</gene>
<dbReference type="InterPro" id="IPR050266">
    <property type="entry name" value="AB_hydrolase_sf"/>
</dbReference>
<keyword evidence="3" id="KW-1185">Reference proteome</keyword>
<dbReference type="GO" id="GO:0016020">
    <property type="term" value="C:membrane"/>
    <property type="evidence" value="ECO:0007669"/>
    <property type="project" value="TreeGrafter"/>
</dbReference>
<dbReference type="ESTHER" id="botfb-a6sdf8">
    <property type="family name" value="Haloperoxidase"/>
</dbReference>
<dbReference type="AlphaFoldDB" id="A0A384K742"/>
<evidence type="ECO:0000313" key="2">
    <source>
        <dbReference type="EMBL" id="ATZ58619.1"/>
    </source>
</evidence>
<dbReference type="Pfam" id="PF00561">
    <property type="entry name" value="Abhydrolase_1"/>
    <property type="match status" value="1"/>
</dbReference>
<dbReference type="OMA" id="HWCYWEK"/>
<dbReference type="GO" id="GO:0046464">
    <property type="term" value="P:acylglycerol catabolic process"/>
    <property type="evidence" value="ECO:0007669"/>
    <property type="project" value="TreeGrafter"/>
</dbReference>
<evidence type="ECO:0000313" key="3">
    <source>
        <dbReference type="Proteomes" id="UP000001798"/>
    </source>
</evidence>
<dbReference type="EMBL" id="CP009820">
    <property type="protein sequence ID" value="ATZ58619.1"/>
    <property type="molecule type" value="Genomic_DNA"/>
</dbReference>
<dbReference type="VEuPathDB" id="FungiDB:Bcin16g03450"/>
<reference evidence="2 3" key="1">
    <citation type="journal article" date="2011" name="PLoS Genet.">
        <title>Genomic analysis of the necrotrophic fungal pathogens Sclerotinia sclerotiorum and Botrytis cinerea.</title>
        <authorList>
            <person name="Amselem J."/>
            <person name="Cuomo C.A."/>
            <person name="van Kan J.A."/>
            <person name="Viaud M."/>
            <person name="Benito E.P."/>
            <person name="Couloux A."/>
            <person name="Coutinho P.M."/>
            <person name="de Vries R.P."/>
            <person name="Dyer P.S."/>
            <person name="Fillinger S."/>
            <person name="Fournier E."/>
            <person name="Gout L."/>
            <person name="Hahn M."/>
            <person name="Kohn L."/>
            <person name="Lapalu N."/>
            <person name="Plummer K.M."/>
            <person name="Pradier J.M."/>
            <person name="Quevillon E."/>
            <person name="Sharon A."/>
            <person name="Simon A."/>
            <person name="ten Have A."/>
            <person name="Tudzynski B."/>
            <person name="Tudzynski P."/>
            <person name="Wincker P."/>
            <person name="Andrew M."/>
            <person name="Anthouard V."/>
            <person name="Beever R.E."/>
            <person name="Beffa R."/>
            <person name="Benoit I."/>
            <person name="Bouzid O."/>
            <person name="Brault B."/>
            <person name="Chen Z."/>
            <person name="Choquer M."/>
            <person name="Collemare J."/>
            <person name="Cotton P."/>
            <person name="Danchin E.G."/>
            <person name="Da Silva C."/>
            <person name="Gautier A."/>
            <person name="Giraud C."/>
            <person name="Giraud T."/>
            <person name="Gonzalez C."/>
            <person name="Grossetete S."/>
            <person name="Guldener U."/>
            <person name="Henrissat B."/>
            <person name="Howlett B.J."/>
            <person name="Kodira C."/>
            <person name="Kretschmer M."/>
            <person name="Lappartient A."/>
            <person name="Leroch M."/>
            <person name="Levis C."/>
            <person name="Mauceli E."/>
            <person name="Neuveglise C."/>
            <person name="Oeser B."/>
            <person name="Pearson M."/>
            <person name="Poulain J."/>
            <person name="Poussereau N."/>
            <person name="Quesneville H."/>
            <person name="Rascle C."/>
            <person name="Schumacher J."/>
            <person name="Segurens B."/>
            <person name="Sexton A."/>
            <person name="Silva E."/>
            <person name="Sirven C."/>
            <person name="Soanes D.M."/>
            <person name="Talbot N.J."/>
            <person name="Templeton M."/>
            <person name="Yandava C."/>
            <person name="Yarden O."/>
            <person name="Zeng Q."/>
            <person name="Rollins J.A."/>
            <person name="Lebrun M.H."/>
            <person name="Dickman M."/>
        </authorList>
    </citation>
    <scope>NUCLEOTIDE SEQUENCE [LARGE SCALE GENOMIC DNA]</scope>
    <source>
        <strain evidence="2 3">B05.10</strain>
    </source>
</reference>
<protein>
    <recommendedName>
        <fullName evidence="1">AB hydrolase-1 domain-containing protein</fullName>
    </recommendedName>
</protein>
<evidence type="ECO:0000259" key="1">
    <source>
        <dbReference type="Pfam" id="PF00561"/>
    </source>
</evidence>
<dbReference type="OrthoDB" id="2498029at2759"/>
<dbReference type="KEGG" id="bfu:BCIN_16g03450"/>
<name>A0A384K742_BOTFB</name>
<dbReference type="PANTHER" id="PTHR43798:SF33">
    <property type="entry name" value="HYDROLASE, PUTATIVE (AFU_ORTHOLOGUE AFUA_2G14860)-RELATED"/>
    <property type="match status" value="1"/>
</dbReference>
<dbReference type="Gene3D" id="3.40.50.1820">
    <property type="entry name" value="alpha/beta hydrolase"/>
    <property type="match status" value="1"/>
</dbReference>
<dbReference type="InterPro" id="IPR029058">
    <property type="entry name" value="AB_hydrolase_fold"/>
</dbReference>
<dbReference type="SUPFAM" id="SSF53474">
    <property type="entry name" value="alpha/beta-Hydrolases"/>
    <property type="match status" value="1"/>
</dbReference>
<accession>A0A384K742</accession>
<dbReference type="RefSeq" id="XP_001550768.1">
    <property type="nucleotide sequence ID" value="XM_001550718.2"/>
</dbReference>
<proteinExistence type="predicted"/>
<reference evidence="2 3" key="2">
    <citation type="journal article" date="2012" name="Eukaryot. Cell">
        <title>Genome update of Botrytis cinerea strains B05.10 and T4.</title>
        <authorList>
            <person name="Staats M."/>
            <person name="van Kan J.A."/>
        </authorList>
    </citation>
    <scope>NUCLEOTIDE SEQUENCE [LARGE SCALE GENOMIC DNA]</scope>
    <source>
        <strain evidence="2 3">B05.10</strain>
    </source>
</reference>